<organism evidence="2 3">
    <name type="scientific">Mus spicilegus</name>
    <name type="common">Mound-building mouse</name>
    <dbReference type="NCBI Taxonomy" id="10103"/>
    <lineage>
        <taxon>Eukaryota</taxon>
        <taxon>Metazoa</taxon>
        <taxon>Chordata</taxon>
        <taxon>Craniata</taxon>
        <taxon>Vertebrata</taxon>
        <taxon>Euteleostomi</taxon>
        <taxon>Mammalia</taxon>
        <taxon>Eutheria</taxon>
        <taxon>Euarchontoglires</taxon>
        <taxon>Glires</taxon>
        <taxon>Rodentia</taxon>
        <taxon>Myomorpha</taxon>
        <taxon>Muroidea</taxon>
        <taxon>Muridae</taxon>
        <taxon>Murinae</taxon>
        <taxon>Mus</taxon>
        <taxon>Mus</taxon>
    </lineage>
</organism>
<sequence length="60" mass="7110">MLSRSLGLCYCEADKPRIGTPIHVGSYRCEVLCMWLMWVTGWWLILVWVSYINGRFRKDV</sequence>
<accession>A0A8C6I1R6</accession>
<proteinExistence type="predicted"/>
<protein>
    <submittedName>
        <fullName evidence="2">Uncharacterized protein</fullName>
    </submittedName>
</protein>
<dbReference type="Proteomes" id="UP000694415">
    <property type="component" value="Unplaced"/>
</dbReference>
<keyword evidence="1" id="KW-0472">Membrane</keyword>
<reference evidence="2" key="2">
    <citation type="submission" date="2025-09" db="UniProtKB">
        <authorList>
            <consortium name="Ensembl"/>
        </authorList>
    </citation>
    <scope>IDENTIFICATION</scope>
</reference>
<dbReference type="GO" id="GO:0006122">
    <property type="term" value="P:mitochondrial electron transport, ubiquinol to cytochrome c"/>
    <property type="evidence" value="ECO:0007669"/>
    <property type="project" value="InterPro"/>
</dbReference>
<dbReference type="InterPro" id="IPR015089">
    <property type="entry name" value="UQCR"/>
</dbReference>
<evidence type="ECO:0000313" key="3">
    <source>
        <dbReference type="Proteomes" id="UP000694415"/>
    </source>
</evidence>
<keyword evidence="3" id="KW-1185">Reference proteome</keyword>
<feature type="transmembrane region" description="Helical" evidence="1">
    <location>
        <begin position="35"/>
        <end position="54"/>
    </location>
</feature>
<dbReference type="Pfam" id="PF08997">
    <property type="entry name" value="UCR_6-4kD"/>
    <property type="match status" value="1"/>
</dbReference>
<reference evidence="2" key="1">
    <citation type="submission" date="2025-08" db="UniProtKB">
        <authorList>
            <consortium name="Ensembl"/>
        </authorList>
    </citation>
    <scope>IDENTIFICATION</scope>
</reference>
<dbReference type="AlphaFoldDB" id="A0A8C6I1R6"/>
<keyword evidence="1" id="KW-0812">Transmembrane</keyword>
<evidence type="ECO:0000313" key="2">
    <source>
        <dbReference type="Ensembl" id="ENSMSIP00000030507.1"/>
    </source>
</evidence>
<dbReference type="GO" id="GO:0005739">
    <property type="term" value="C:mitochondrion"/>
    <property type="evidence" value="ECO:0007669"/>
    <property type="project" value="GOC"/>
</dbReference>
<dbReference type="Gene3D" id="1.20.5.220">
    <property type="match status" value="1"/>
</dbReference>
<name>A0A8C6I1R6_MUSSI</name>
<dbReference type="Ensembl" id="ENSMSIT00000038416.1">
    <property type="protein sequence ID" value="ENSMSIP00000030507.1"/>
    <property type="gene ID" value="ENSMSIG00000025552.1"/>
</dbReference>
<keyword evidence="1" id="KW-1133">Transmembrane helix</keyword>
<evidence type="ECO:0000256" key="1">
    <source>
        <dbReference type="SAM" id="Phobius"/>
    </source>
</evidence>